<dbReference type="PANTHER" id="PTHR11261:SF3">
    <property type="entry name" value="RETINOL-BINDING PROTEIN 3"/>
    <property type="match status" value="1"/>
</dbReference>
<evidence type="ECO:0000259" key="1">
    <source>
        <dbReference type="SMART" id="SM00245"/>
    </source>
</evidence>
<dbReference type="CDD" id="cd07563">
    <property type="entry name" value="Peptidase_S41_IRBP"/>
    <property type="match status" value="1"/>
</dbReference>
<protein>
    <submittedName>
        <fullName evidence="2">S41 family peptidase</fullName>
    </submittedName>
</protein>
<reference evidence="2 3" key="1">
    <citation type="submission" date="2023-11" db="EMBL/GenBank/DDBJ databases">
        <title>Bacillus jintuensis, isolated from a mudflat on the Beibu Gulf coast.</title>
        <authorList>
            <person name="Li M."/>
        </authorList>
    </citation>
    <scope>NUCLEOTIDE SEQUENCE [LARGE SCALE GENOMIC DNA]</scope>
    <source>
        <strain evidence="2 3">31A1R</strain>
    </source>
</reference>
<dbReference type="RefSeq" id="WP_322445605.1">
    <property type="nucleotide sequence ID" value="NZ_JAXOFX010000003.1"/>
</dbReference>
<organism evidence="2 3">
    <name type="scientific">Robertmurraya mangrovi</name>
    <dbReference type="NCBI Taxonomy" id="3098077"/>
    <lineage>
        <taxon>Bacteria</taxon>
        <taxon>Bacillati</taxon>
        <taxon>Bacillota</taxon>
        <taxon>Bacilli</taxon>
        <taxon>Bacillales</taxon>
        <taxon>Bacillaceae</taxon>
        <taxon>Robertmurraya</taxon>
    </lineage>
</organism>
<gene>
    <name evidence="2" type="ORF">SM124_06055</name>
</gene>
<dbReference type="InterPro" id="IPR005151">
    <property type="entry name" value="Tail-specific_protease"/>
</dbReference>
<dbReference type="Pfam" id="PF11918">
    <property type="entry name" value="Peptidase_S41_N"/>
    <property type="match status" value="1"/>
</dbReference>
<keyword evidence="3" id="KW-1185">Reference proteome</keyword>
<name>A0ABU5IVZ1_9BACI</name>
<dbReference type="PANTHER" id="PTHR11261">
    <property type="entry name" value="INTERPHOTORECEPTOR RETINOID-BINDING PROTEIN"/>
    <property type="match status" value="1"/>
</dbReference>
<proteinExistence type="predicted"/>
<dbReference type="Pfam" id="PF03572">
    <property type="entry name" value="Peptidase_S41"/>
    <property type="match status" value="1"/>
</dbReference>
<comment type="caution">
    <text evidence="2">The sequence shown here is derived from an EMBL/GenBank/DDBJ whole genome shotgun (WGS) entry which is preliminary data.</text>
</comment>
<dbReference type="Gene3D" id="3.90.226.10">
    <property type="entry name" value="2-enoyl-CoA Hydratase, Chain A, domain 1"/>
    <property type="match status" value="1"/>
</dbReference>
<evidence type="ECO:0000313" key="2">
    <source>
        <dbReference type="EMBL" id="MDZ5471306.1"/>
    </source>
</evidence>
<dbReference type="SMART" id="SM00245">
    <property type="entry name" value="TSPc"/>
    <property type="match status" value="1"/>
</dbReference>
<accession>A0ABU5IVZ1</accession>
<evidence type="ECO:0000313" key="3">
    <source>
        <dbReference type="Proteomes" id="UP001290455"/>
    </source>
</evidence>
<dbReference type="Proteomes" id="UP001290455">
    <property type="component" value="Unassembled WGS sequence"/>
</dbReference>
<sequence length="333" mass="37801">MNTIEALLLTDEFKKNLINQLIKKLEENYVFPEVALTINEKLVEFTKGEKFALLSAPEEFCTSISQILQSVNHDRHLALHFLEHSKKEESNDEDQFEMEEGTWLNNFGFAKCEILPGNVGYLKLNIFDLPHLAGDTAVATMNFLVNTSGLIIDLRENGGGDPDMVNILMSYFFETDIHHTTFYNRAENKEIQFWTMSYVPGKKYLEKPVRVLTSKYTFSAAESFAYNLKHLNRAKIVGENTGGGAQPGRPHILHPQFEVFISHGRAVSTVTNTNWEGVGVEPDTLIDSKEAFDKAYEDILSGLLDSEEYCLHKPLKVEAEKQLNKLNKMFGII</sequence>
<dbReference type="SUPFAM" id="SSF52096">
    <property type="entry name" value="ClpP/crotonase"/>
    <property type="match status" value="1"/>
</dbReference>
<dbReference type="EMBL" id="JAXOFX010000003">
    <property type="protein sequence ID" value="MDZ5471306.1"/>
    <property type="molecule type" value="Genomic_DNA"/>
</dbReference>
<dbReference type="InterPro" id="IPR029045">
    <property type="entry name" value="ClpP/crotonase-like_dom_sf"/>
</dbReference>
<feature type="domain" description="Tail specific protease" evidence="1">
    <location>
        <begin position="94"/>
        <end position="287"/>
    </location>
</feature>
<dbReference type="Gene3D" id="3.30.750.44">
    <property type="match status" value="1"/>
</dbReference>